<organism evidence="1 2">
    <name type="scientific">Ochrobactrum phage POI1126</name>
    <dbReference type="NCBI Taxonomy" id="1932118"/>
    <lineage>
        <taxon>Viruses</taxon>
        <taxon>Duplodnaviria</taxon>
        <taxon>Heunggongvirae</taxon>
        <taxon>Uroviricota</taxon>
        <taxon>Caudoviricetes</taxon>
        <taxon>Namazuvirus</taxon>
        <taxon>Namazuvirus POI1126</taxon>
    </lineage>
</organism>
<protein>
    <submittedName>
        <fullName evidence="1">Uncharacterized protein</fullName>
    </submittedName>
</protein>
<keyword evidence="2" id="KW-1185">Reference proteome</keyword>
<name>A0A240F4U7_9CAUD</name>
<dbReference type="Proteomes" id="UP000221249">
    <property type="component" value="Segment"/>
</dbReference>
<dbReference type="EMBL" id="KY417925">
    <property type="protein sequence ID" value="APU92974.1"/>
    <property type="molecule type" value="Genomic_DNA"/>
</dbReference>
<accession>A0A240F4U7</accession>
<sequence>MKLPDPSWTCVRCNKEFEFWPGHGEPPFAVDIVTDIETGMRKYGGDICKPCHESGRAASRESE</sequence>
<gene>
    <name evidence="1" type="ORF">POI1126_47</name>
</gene>
<proteinExistence type="predicted"/>
<evidence type="ECO:0000313" key="2">
    <source>
        <dbReference type="Proteomes" id="UP000221249"/>
    </source>
</evidence>
<reference evidence="1 2" key="1">
    <citation type="journal article" date="2017" name="Front. Microbiol.">
        <title>Prevalence, Host Range, and Comparative Genomic Analysis of Temperate Ochrobactrum Phages.</title>
        <authorList>
            <person name="Jackel C."/>
            <person name="Hertwig S."/>
            <person name="Scholz H.C."/>
            <person name="Nockler K."/>
            <person name="Reetz J."/>
            <person name="Hammerl J.A."/>
        </authorList>
    </citation>
    <scope>NUCLEOTIDE SEQUENCE [LARGE SCALE GENOMIC DNA]</scope>
</reference>
<evidence type="ECO:0000313" key="1">
    <source>
        <dbReference type="EMBL" id="APU92974.1"/>
    </source>
</evidence>